<dbReference type="Gene3D" id="3.40.50.2300">
    <property type="match status" value="1"/>
</dbReference>
<dbReference type="InterPro" id="IPR011006">
    <property type="entry name" value="CheY-like_superfamily"/>
</dbReference>
<dbReference type="SMART" id="SM00086">
    <property type="entry name" value="PAC"/>
    <property type="match status" value="1"/>
</dbReference>
<dbReference type="InterPro" id="IPR000014">
    <property type="entry name" value="PAS"/>
</dbReference>
<dbReference type="Pfam" id="PF13426">
    <property type="entry name" value="PAS_9"/>
    <property type="match status" value="1"/>
</dbReference>
<evidence type="ECO:0000259" key="2">
    <source>
        <dbReference type="PROSITE" id="PS50112"/>
    </source>
</evidence>
<dbReference type="GO" id="GO:0000160">
    <property type="term" value="P:phosphorelay signal transduction system"/>
    <property type="evidence" value="ECO:0007669"/>
    <property type="project" value="InterPro"/>
</dbReference>
<gene>
    <name evidence="4" type="ORF">S03H2_63059</name>
</gene>
<dbReference type="CDD" id="cd00130">
    <property type="entry name" value="PAS"/>
    <property type="match status" value="1"/>
</dbReference>
<dbReference type="PROSITE" id="PS50110">
    <property type="entry name" value="RESPONSE_REGULATORY"/>
    <property type="match status" value="1"/>
</dbReference>
<dbReference type="PROSITE" id="PS50112">
    <property type="entry name" value="PAS"/>
    <property type="match status" value="1"/>
</dbReference>
<dbReference type="SUPFAM" id="SSF55785">
    <property type="entry name" value="PYP-like sensor domain (PAS domain)"/>
    <property type="match status" value="1"/>
</dbReference>
<accession>X1JU71</accession>
<dbReference type="SMART" id="SM00091">
    <property type="entry name" value="PAS"/>
    <property type="match status" value="1"/>
</dbReference>
<feature type="non-terminal residue" evidence="4">
    <location>
        <position position="229"/>
    </location>
</feature>
<dbReference type="PANTHER" id="PTHR44757">
    <property type="entry name" value="DIGUANYLATE CYCLASE DGCP"/>
    <property type="match status" value="1"/>
</dbReference>
<dbReference type="NCBIfam" id="TIGR00229">
    <property type="entry name" value="sensory_box"/>
    <property type="match status" value="1"/>
</dbReference>
<comment type="caution">
    <text evidence="4">The sequence shown here is derived from an EMBL/GenBank/DDBJ whole genome shotgun (WGS) entry which is preliminary data.</text>
</comment>
<evidence type="ECO:0008006" key="5">
    <source>
        <dbReference type="Google" id="ProtNLM"/>
    </source>
</evidence>
<dbReference type="AlphaFoldDB" id="X1JU71"/>
<dbReference type="PANTHER" id="PTHR44757:SF2">
    <property type="entry name" value="BIOFILM ARCHITECTURE MAINTENANCE PROTEIN MBAA"/>
    <property type="match status" value="1"/>
</dbReference>
<feature type="domain" description="PAC" evidence="3">
    <location>
        <begin position="159"/>
        <end position="211"/>
    </location>
</feature>
<feature type="domain" description="PAS" evidence="2">
    <location>
        <begin position="86"/>
        <end position="156"/>
    </location>
</feature>
<dbReference type="EMBL" id="BARU01040823">
    <property type="protein sequence ID" value="GAH81819.1"/>
    <property type="molecule type" value="Genomic_DNA"/>
</dbReference>
<name>X1JU71_9ZZZZ</name>
<reference evidence="4" key="1">
    <citation type="journal article" date="2014" name="Front. Microbiol.">
        <title>High frequency of phylogenetically diverse reductive dehalogenase-homologous genes in deep subseafloor sedimentary metagenomes.</title>
        <authorList>
            <person name="Kawai M."/>
            <person name="Futagami T."/>
            <person name="Toyoda A."/>
            <person name="Takaki Y."/>
            <person name="Nishi S."/>
            <person name="Hori S."/>
            <person name="Arai W."/>
            <person name="Tsubouchi T."/>
            <person name="Morono Y."/>
            <person name="Uchiyama I."/>
            <person name="Ito T."/>
            <person name="Fujiyama A."/>
            <person name="Inagaki F."/>
            <person name="Takami H."/>
        </authorList>
    </citation>
    <scope>NUCLEOTIDE SEQUENCE</scope>
    <source>
        <strain evidence="4">Expedition CK06-06</strain>
    </source>
</reference>
<sequence>MDLKLPDINGLELLTPLKKMHPDMEVMMVTGFGSMESAMRALNMGASSYIIKPLNMDEILSKISDKLEKQALICAKRRTEKTLRESEEKFRNLFESNLDGISHVDMEGNFCDCNQAFLNMVGYTMEEIKALTIQQLTPQKWNKEDELAINQIIEKGYCDEYEKEHIRKNGTQFPTNLKGWLERDDKGEPIGMWAIIRDITEHKRAEEQLQLERDNLFKILSSMEDGVYI</sequence>
<evidence type="ECO:0000259" key="3">
    <source>
        <dbReference type="PROSITE" id="PS50113"/>
    </source>
</evidence>
<dbReference type="InterPro" id="IPR052155">
    <property type="entry name" value="Biofilm_reg_signaling"/>
</dbReference>
<dbReference type="PROSITE" id="PS50113">
    <property type="entry name" value="PAC"/>
    <property type="match status" value="1"/>
</dbReference>
<evidence type="ECO:0000259" key="1">
    <source>
        <dbReference type="PROSITE" id="PS50110"/>
    </source>
</evidence>
<dbReference type="InterPro" id="IPR000700">
    <property type="entry name" value="PAS-assoc_C"/>
</dbReference>
<evidence type="ECO:0000313" key="4">
    <source>
        <dbReference type="EMBL" id="GAH81819.1"/>
    </source>
</evidence>
<feature type="domain" description="Response regulatory" evidence="1">
    <location>
        <begin position="1"/>
        <end position="67"/>
    </location>
</feature>
<dbReference type="InterPro" id="IPR001610">
    <property type="entry name" value="PAC"/>
</dbReference>
<dbReference type="InterPro" id="IPR001789">
    <property type="entry name" value="Sig_transdc_resp-reg_receiver"/>
</dbReference>
<organism evidence="4">
    <name type="scientific">marine sediment metagenome</name>
    <dbReference type="NCBI Taxonomy" id="412755"/>
    <lineage>
        <taxon>unclassified sequences</taxon>
        <taxon>metagenomes</taxon>
        <taxon>ecological metagenomes</taxon>
    </lineage>
</organism>
<protein>
    <recommendedName>
        <fullName evidence="5">PAS domain S-box protein</fullName>
    </recommendedName>
</protein>
<proteinExistence type="predicted"/>
<dbReference type="Gene3D" id="3.30.450.20">
    <property type="entry name" value="PAS domain"/>
    <property type="match status" value="1"/>
</dbReference>
<dbReference type="Pfam" id="PF00072">
    <property type="entry name" value="Response_reg"/>
    <property type="match status" value="1"/>
</dbReference>
<dbReference type="SUPFAM" id="SSF52172">
    <property type="entry name" value="CheY-like"/>
    <property type="match status" value="1"/>
</dbReference>
<dbReference type="InterPro" id="IPR035965">
    <property type="entry name" value="PAS-like_dom_sf"/>
</dbReference>